<reference evidence="2 3" key="2">
    <citation type="journal article" date="2019" name="G3 (Bethesda)">
        <title>Hybrid Assembly of the Genome of the Entomopathogenic Nematode Steinernema carpocapsae Identifies the X-Chromosome.</title>
        <authorList>
            <person name="Serra L."/>
            <person name="Macchietto M."/>
            <person name="Macias-Munoz A."/>
            <person name="McGill C.J."/>
            <person name="Rodriguez I.M."/>
            <person name="Rodriguez B."/>
            <person name="Murad R."/>
            <person name="Mortazavi A."/>
        </authorList>
    </citation>
    <scope>NUCLEOTIDE SEQUENCE [LARGE SCALE GENOMIC DNA]</scope>
    <source>
        <strain evidence="2 3">ALL</strain>
    </source>
</reference>
<feature type="region of interest" description="Disordered" evidence="1">
    <location>
        <begin position="60"/>
        <end position="91"/>
    </location>
</feature>
<dbReference type="Proteomes" id="UP000298663">
    <property type="component" value="Unassembled WGS sequence"/>
</dbReference>
<organism evidence="2 3">
    <name type="scientific">Steinernema carpocapsae</name>
    <name type="common">Entomopathogenic nematode</name>
    <dbReference type="NCBI Taxonomy" id="34508"/>
    <lineage>
        <taxon>Eukaryota</taxon>
        <taxon>Metazoa</taxon>
        <taxon>Ecdysozoa</taxon>
        <taxon>Nematoda</taxon>
        <taxon>Chromadorea</taxon>
        <taxon>Rhabditida</taxon>
        <taxon>Tylenchina</taxon>
        <taxon>Panagrolaimomorpha</taxon>
        <taxon>Strongyloidoidea</taxon>
        <taxon>Steinernematidae</taxon>
        <taxon>Steinernema</taxon>
    </lineage>
</organism>
<proteinExistence type="predicted"/>
<comment type="caution">
    <text evidence="2">The sequence shown here is derived from an EMBL/GenBank/DDBJ whole genome shotgun (WGS) entry which is preliminary data.</text>
</comment>
<reference evidence="2 3" key="1">
    <citation type="journal article" date="2015" name="Genome Biol.">
        <title>Comparative genomics of Steinernema reveals deeply conserved gene regulatory networks.</title>
        <authorList>
            <person name="Dillman A.R."/>
            <person name="Macchietto M."/>
            <person name="Porter C.F."/>
            <person name="Rogers A."/>
            <person name="Williams B."/>
            <person name="Antoshechkin I."/>
            <person name="Lee M.M."/>
            <person name="Goodwin Z."/>
            <person name="Lu X."/>
            <person name="Lewis E.E."/>
            <person name="Goodrich-Blair H."/>
            <person name="Stock S.P."/>
            <person name="Adams B.J."/>
            <person name="Sternberg P.W."/>
            <person name="Mortazavi A."/>
        </authorList>
    </citation>
    <scope>NUCLEOTIDE SEQUENCE [LARGE SCALE GENOMIC DNA]</scope>
    <source>
        <strain evidence="2 3">ALL</strain>
    </source>
</reference>
<evidence type="ECO:0000313" key="3">
    <source>
        <dbReference type="Proteomes" id="UP000298663"/>
    </source>
</evidence>
<accession>A0A4U5PDC8</accession>
<evidence type="ECO:0000256" key="1">
    <source>
        <dbReference type="SAM" id="MobiDB-lite"/>
    </source>
</evidence>
<dbReference type="AlphaFoldDB" id="A0A4U5PDC8"/>
<keyword evidence="3" id="KW-1185">Reference proteome</keyword>
<sequence length="133" mass="14831">MWRLVGNGLRVRTLATILIKTTPDVAEPICNVGTRRTHERRKTFITSDRSRRAHTITLTRPGEAGDAETRVSGDSVARPDMSGRSPTAPPNNLEEAVLSLTCITTLPQIHITHKHILKQNKKHPLSKLIILFL</sequence>
<name>A0A4U5PDC8_STECR</name>
<protein>
    <submittedName>
        <fullName evidence="2">Uncharacterized protein</fullName>
    </submittedName>
</protein>
<gene>
    <name evidence="2" type="ORF">L596_008726</name>
</gene>
<evidence type="ECO:0000313" key="2">
    <source>
        <dbReference type="EMBL" id="TKR94449.1"/>
    </source>
</evidence>
<dbReference type="EMBL" id="AZBU02000002">
    <property type="protein sequence ID" value="TKR94449.1"/>
    <property type="molecule type" value="Genomic_DNA"/>
</dbReference>